<evidence type="ECO:0000256" key="2">
    <source>
        <dbReference type="SAM" id="SignalP"/>
    </source>
</evidence>
<keyword evidence="1" id="KW-1015">Disulfide bond</keyword>
<dbReference type="InterPro" id="IPR009003">
    <property type="entry name" value="Peptidase_S1_PA"/>
</dbReference>
<dbReference type="InterPro" id="IPR001314">
    <property type="entry name" value="Peptidase_S1A"/>
</dbReference>
<keyword evidence="5" id="KW-1185">Reference proteome</keyword>
<dbReference type="GO" id="GO:0006508">
    <property type="term" value="P:proteolysis"/>
    <property type="evidence" value="ECO:0007669"/>
    <property type="project" value="InterPro"/>
</dbReference>
<dbReference type="PRINTS" id="PR00722">
    <property type="entry name" value="CHYMOTRYPSIN"/>
</dbReference>
<dbReference type="SMART" id="SM00020">
    <property type="entry name" value="Tryp_SPc"/>
    <property type="match status" value="1"/>
</dbReference>
<protein>
    <recommendedName>
        <fullName evidence="3">Peptidase S1 domain-containing protein</fullName>
    </recommendedName>
</protein>
<dbReference type="AlphaFoldDB" id="A0AA36HFY4"/>
<dbReference type="InterPro" id="IPR018114">
    <property type="entry name" value="TRYPSIN_HIS"/>
</dbReference>
<evidence type="ECO:0000256" key="1">
    <source>
        <dbReference type="ARBA" id="ARBA00023157"/>
    </source>
</evidence>
<dbReference type="InterPro" id="IPR043504">
    <property type="entry name" value="Peptidase_S1_PA_chymotrypsin"/>
</dbReference>
<dbReference type="GO" id="GO:0004252">
    <property type="term" value="F:serine-type endopeptidase activity"/>
    <property type="evidence" value="ECO:0007669"/>
    <property type="project" value="InterPro"/>
</dbReference>
<dbReference type="InterPro" id="IPR051333">
    <property type="entry name" value="CLIP_Serine_Protease"/>
</dbReference>
<reference evidence="4" key="1">
    <citation type="submission" date="2023-07" db="EMBL/GenBank/DDBJ databases">
        <authorList>
            <consortium name="CYATHOMIX"/>
        </authorList>
    </citation>
    <scope>NUCLEOTIDE SEQUENCE</scope>
    <source>
        <strain evidence="4">N/A</strain>
    </source>
</reference>
<evidence type="ECO:0000313" key="4">
    <source>
        <dbReference type="EMBL" id="CAJ0610089.1"/>
    </source>
</evidence>
<dbReference type="InterPro" id="IPR033116">
    <property type="entry name" value="TRYPSIN_SER"/>
</dbReference>
<dbReference type="Gene3D" id="2.40.10.10">
    <property type="entry name" value="Trypsin-like serine proteases"/>
    <property type="match status" value="1"/>
</dbReference>
<feature type="domain" description="Peptidase S1" evidence="3">
    <location>
        <begin position="38"/>
        <end position="299"/>
    </location>
</feature>
<organism evidence="4 5">
    <name type="scientific">Cylicocyclus nassatus</name>
    <name type="common">Nematode worm</name>
    <dbReference type="NCBI Taxonomy" id="53992"/>
    <lineage>
        <taxon>Eukaryota</taxon>
        <taxon>Metazoa</taxon>
        <taxon>Ecdysozoa</taxon>
        <taxon>Nematoda</taxon>
        <taxon>Chromadorea</taxon>
        <taxon>Rhabditida</taxon>
        <taxon>Rhabditina</taxon>
        <taxon>Rhabditomorpha</taxon>
        <taxon>Strongyloidea</taxon>
        <taxon>Strongylidae</taxon>
        <taxon>Cylicocyclus</taxon>
    </lineage>
</organism>
<accession>A0AA36HFY4</accession>
<feature type="signal peptide" evidence="2">
    <location>
        <begin position="1"/>
        <end position="18"/>
    </location>
</feature>
<dbReference type="PROSITE" id="PS50240">
    <property type="entry name" value="TRYPSIN_DOM"/>
    <property type="match status" value="1"/>
</dbReference>
<dbReference type="Pfam" id="PF03761">
    <property type="entry name" value="DUF316"/>
    <property type="match status" value="1"/>
</dbReference>
<comment type="caution">
    <text evidence="4">The sequence shown here is derived from an EMBL/GenBank/DDBJ whole genome shotgun (WGS) entry which is preliminary data.</text>
</comment>
<dbReference type="SUPFAM" id="SSF50494">
    <property type="entry name" value="Trypsin-like serine proteases"/>
    <property type="match status" value="1"/>
</dbReference>
<dbReference type="PROSITE" id="PS00135">
    <property type="entry name" value="TRYPSIN_SER"/>
    <property type="match status" value="1"/>
</dbReference>
<dbReference type="PANTHER" id="PTHR24260">
    <property type="match status" value="1"/>
</dbReference>
<dbReference type="InterPro" id="IPR001254">
    <property type="entry name" value="Trypsin_dom"/>
</dbReference>
<proteinExistence type="predicted"/>
<dbReference type="EMBL" id="CATQJL010000326">
    <property type="protein sequence ID" value="CAJ0610089.1"/>
    <property type="molecule type" value="Genomic_DNA"/>
</dbReference>
<evidence type="ECO:0000259" key="3">
    <source>
        <dbReference type="PROSITE" id="PS50240"/>
    </source>
</evidence>
<dbReference type="PROSITE" id="PS00134">
    <property type="entry name" value="TRYPSIN_HIS"/>
    <property type="match status" value="1"/>
</dbReference>
<dbReference type="Proteomes" id="UP001176961">
    <property type="component" value="Unassembled WGS sequence"/>
</dbReference>
<dbReference type="PANTHER" id="PTHR24260:SF136">
    <property type="entry name" value="GH08193P-RELATED"/>
    <property type="match status" value="1"/>
</dbReference>
<gene>
    <name evidence="4" type="ORF">CYNAS_LOCUS22072</name>
</gene>
<feature type="chain" id="PRO_5041360410" description="Peptidase S1 domain-containing protein" evidence="2">
    <location>
        <begin position="19"/>
        <end position="338"/>
    </location>
</feature>
<keyword evidence="2" id="KW-0732">Signal</keyword>
<dbReference type="InterPro" id="IPR005514">
    <property type="entry name" value="DUF316"/>
</dbReference>
<sequence>MISLWLFLLLLLLHATSAGKLTEAENELRKEKCKPVESQAGTRFKRRQPVEASEYPFAAAFSRIEVYHGYRDLETGKTLELHTEPACSGVLISPRHILTAAHCLYVDYKTSCSQSLRPTLRPAESIGFFLQSGCIEAECWNAKTPFKSTSATVHPDYKACEPDALNGATNDIAVVELREDVNNDPICMPEPNTAISNQREFESIGYGKGDGKHRRIQSVRYDVVKEKGNIIFAYNVTNKNDVVEGDSGGPLIRKLRGKHYLFGIASKGVEESKYYGYGENPTISAGGYFADVRKHLDWICVESGVCSDTANRQSESIPSLPLEPPLEFQKKFAENGNY</sequence>
<evidence type="ECO:0000313" key="5">
    <source>
        <dbReference type="Proteomes" id="UP001176961"/>
    </source>
</evidence>
<name>A0AA36HFY4_CYLNA</name>